<dbReference type="GeneID" id="63741863"/>
<dbReference type="HOGENOM" id="CLU_047845_0_2_1"/>
<dbReference type="EC" id="3.6.1.52" evidence="2"/>
<dbReference type="PANTHER" id="PTHR31126">
    <property type="entry name" value="TYROSINE-PROTEIN PHOSPHATASE"/>
    <property type="match status" value="1"/>
</dbReference>
<dbReference type="EMBL" id="AZHE01000030">
    <property type="protein sequence ID" value="KHN94812.1"/>
    <property type="molecule type" value="Genomic_DNA"/>
</dbReference>
<dbReference type="InterPro" id="IPR004861">
    <property type="entry name" value="Siw14-like"/>
</dbReference>
<comment type="catalytic activity">
    <reaction evidence="6">
        <text>5-diphospho-1D-myo-inositol 1,2,3,4,6-pentakisphosphate + H2O = 1D-myo-inositol hexakisphosphate + phosphate + H(+)</text>
        <dbReference type="Rhea" id="RHEA:22384"/>
        <dbReference type="ChEBI" id="CHEBI:15377"/>
        <dbReference type="ChEBI" id="CHEBI:15378"/>
        <dbReference type="ChEBI" id="CHEBI:43474"/>
        <dbReference type="ChEBI" id="CHEBI:58130"/>
        <dbReference type="ChEBI" id="CHEBI:58628"/>
        <dbReference type="EC" id="3.6.1.52"/>
    </reaction>
    <physiologicalReaction direction="left-to-right" evidence="6">
        <dbReference type="Rhea" id="RHEA:22385"/>
    </physiologicalReaction>
</comment>
<keyword evidence="3" id="KW-0963">Cytoplasm</keyword>
<accession>A0A0B2WMV3</accession>
<evidence type="ECO:0000313" key="11">
    <source>
        <dbReference type="Proteomes" id="UP000030816"/>
    </source>
</evidence>
<organism evidence="10 11">
    <name type="scientific">Metarhizium album (strain ARSEF 1941)</name>
    <dbReference type="NCBI Taxonomy" id="1081103"/>
    <lineage>
        <taxon>Eukaryota</taxon>
        <taxon>Fungi</taxon>
        <taxon>Dikarya</taxon>
        <taxon>Ascomycota</taxon>
        <taxon>Pezizomycotina</taxon>
        <taxon>Sordariomycetes</taxon>
        <taxon>Hypocreomycetidae</taxon>
        <taxon>Hypocreales</taxon>
        <taxon>Clavicipitaceae</taxon>
        <taxon>Metarhizium</taxon>
    </lineage>
</organism>
<evidence type="ECO:0000256" key="1">
    <source>
        <dbReference type="ARBA" id="ARBA00004496"/>
    </source>
</evidence>
<keyword evidence="11" id="KW-1185">Reference proteome</keyword>
<dbReference type="STRING" id="1081103.A0A0B2WMV3"/>
<evidence type="ECO:0000313" key="10">
    <source>
        <dbReference type="EMBL" id="KHN94812.1"/>
    </source>
</evidence>
<evidence type="ECO:0000256" key="3">
    <source>
        <dbReference type="ARBA" id="ARBA00022490"/>
    </source>
</evidence>
<feature type="compositionally biased region" description="Low complexity" evidence="8">
    <location>
        <begin position="92"/>
        <end position="103"/>
    </location>
</feature>
<dbReference type="PROSITE" id="PS50054">
    <property type="entry name" value="TYR_PHOSPHATASE_DUAL"/>
    <property type="match status" value="1"/>
</dbReference>
<evidence type="ECO:0000256" key="7">
    <source>
        <dbReference type="ARBA" id="ARBA00047927"/>
    </source>
</evidence>
<dbReference type="InterPro" id="IPR029021">
    <property type="entry name" value="Prot-tyrosine_phosphatase-like"/>
</dbReference>
<comment type="subcellular location">
    <subcellularLocation>
        <location evidence="1">Cytoplasm</location>
    </subcellularLocation>
</comment>
<evidence type="ECO:0000256" key="5">
    <source>
        <dbReference type="ARBA" id="ARBA00044949"/>
    </source>
</evidence>
<reference evidence="10 11" key="1">
    <citation type="journal article" date="2014" name="Proc. Natl. Acad. Sci. U.S.A.">
        <title>Trajectory and genomic determinants of fungal-pathogen speciation and host adaptation.</title>
        <authorList>
            <person name="Hu X."/>
            <person name="Xiao G."/>
            <person name="Zheng P."/>
            <person name="Shang Y."/>
            <person name="Su Y."/>
            <person name="Zhang X."/>
            <person name="Liu X."/>
            <person name="Zhan S."/>
            <person name="St Leger R.J."/>
            <person name="Wang C."/>
        </authorList>
    </citation>
    <scope>NUCLEOTIDE SEQUENCE [LARGE SCALE GENOMIC DNA]</scope>
    <source>
        <strain evidence="10 11">ARSEF 1941</strain>
    </source>
</reference>
<feature type="compositionally biased region" description="Polar residues" evidence="8">
    <location>
        <begin position="61"/>
        <end position="73"/>
    </location>
</feature>
<evidence type="ECO:0000256" key="2">
    <source>
        <dbReference type="ARBA" id="ARBA00012527"/>
    </source>
</evidence>
<sequence>MAFKRSSRIFANQGAAGDPGHQSQMASAYLSQRSSRNSLQDGSIEAAHDKEESQRNDAITRESQATTSRSHSLAASDKDTLMNTSSRCAENTATSMSPSTSVSDSLDCLVPGSNGRPINFGVVFPGVYRSSYPKPQDYHFLGDLGLKTILTLVKKDQVDHDLKSFLTTNGIRQIVFNMKGTKKEAIPMSTMRAILEVVLDSKNYPLMIHCNHGKHRTGCVVAAIRKLSGWQLNAVVDEYKAYAEPKVRECDVDYINAFPCLQHLYHVYGEPARFSPVQVRSFFRGLLFTSFAMVVWLVSGSRIHLGTRDSVM</sequence>
<dbReference type="AlphaFoldDB" id="A0A0B2WMV3"/>
<dbReference type="FunFam" id="3.90.190.10:FF:000035">
    <property type="entry name" value="Tyrosine phosphatase, putative"/>
    <property type="match status" value="1"/>
</dbReference>
<evidence type="ECO:0000259" key="9">
    <source>
        <dbReference type="PROSITE" id="PS50054"/>
    </source>
</evidence>
<dbReference type="SUPFAM" id="SSF52799">
    <property type="entry name" value="(Phosphotyrosine protein) phosphatases II"/>
    <property type="match status" value="1"/>
</dbReference>
<evidence type="ECO:0000256" key="4">
    <source>
        <dbReference type="ARBA" id="ARBA00022801"/>
    </source>
</evidence>
<dbReference type="Pfam" id="PF03162">
    <property type="entry name" value="Y_phosphatase2"/>
    <property type="match status" value="1"/>
</dbReference>
<dbReference type="GO" id="GO:0005737">
    <property type="term" value="C:cytoplasm"/>
    <property type="evidence" value="ECO:0007669"/>
    <property type="project" value="UniProtKB-SubCell"/>
</dbReference>
<evidence type="ECO:0000256" key="6">
    <source>
        <dbReference type="ARBA" id="ARBA00047342"/>
    </source>
</evidence>
<comment type="catalytic activity">
    <reaction evidence="7">
        <text>1,5-bis(diphospho)-1D-myo-inositol 2,3,4,6-tetrakisphosphate + H2O = 1-diphospho-1D-myo-inositol 2,3,4,5,6-pentakisphosphate + phosphate + 2 H(+)</text>
        <dbReference type="Rhea" id="RHEA:79699"/>
        <dbReference type="ChEBI" id="CHEBI:15377"/>
        <dbReference type="ChEBI" id="CHEBI:15378"/>
        <dbReference type="ChEBI" id="CHEBI:43474"/>
        <dbReference type="ChEBI" id="CHEBI:74946"/>
        <dbReference type="ChEBI" id="CHEBI:77983"/>
        <dbReference type="EC" id="3.6.1.52"/>
    </reaction>
    <physiologicalReaction direction="left-to-right" evidence="7">
        <dbReference type="Rhea" id="RHEA:79700"/>
    </physiologicalReaction>
</comment>
<dbReference type="GO" id="GO:0016791">
    <property type="term" value="F:phosphatase activity"/>
    <property type="evidence" value="ECO:0007669"/>
    <property type="project" value="TreeGrafter"/>
</dbReference>
<keyword evidence="4" id="KW-0378">Hydrolase</keyword>
<dbReference type="PANTHER" id="PTHR31126:SF48">
    <property type="entry name" value="INOSITOL PHOSPHATASE SIW14"/>
    <property type="match status" value="1"/>
</dbReference>
<dbReference type="OrthoDB" id="6375174at2759"/>
<feature type="region of interest" description="Disordered" evidence="8">
    <location>
        <begin position="1"/>
        <end position="103"/>
    </location>
</feature>
<dbReference type="InterPro" id="IPR020422">
    <property type="entry name" value="TYR_PHOSPHATASE_DUAL_dom"/>
</dbReference>
<evidence type="ECO:0000256" key="8">
    <source>
        <dbReference type="SAM" id="MobiDB-lite"/>
    </source>
</evidence>
<dbReference type="Gene3D" id="3.90.190.10">
    <property type="entry name" value="Protein tyrosine phosphatase superfamily"/>
    <property type="match status" value="1"/>
</dbReference>
<comment type="similarity">
    <text evidence="5">Belongs to the protein-tyrosine phosphatase family. Atypical dual-specificity phosphatase Siw14-like subfamily.</text>
</comment>
<dbReference type="Proteomes" id="UP000030816">
    <property type="component" value="Unassembled WGS sequence"/>
</dbReference>
<feature type="compositionally biased region" description="Polar residues" evidence="8">
    <location>
        <begin position="81"/>
        <end position="91"/>
    </location>
</feature>
<dbReference type="RefSeq" id="XP_040675878.1">
    <property type="nucleotide sequence ID" value="XM_040826206.1"/>
</dbReference>
<gene>
    <name evidence="10" type="ORF">MAM_07408</name>
</gene>
<protein>
    <recommendedName>
        <fullName evidence="2">diphosphoinositol-polyphosphate diphosphatase</fullName>
        <ecNumber evidence="2">3.6.1.52</ecNumber>
    </recommendedName>
</protein>
<comment type="caution">
    <text evidence="10">The sequence shown here is derived from an EMBL/GenBank/DDBJ whole genome shotgun (WGS) entry which is preliminary data.</text>
</comment>
<dbReference type="GO" id="GO:0052840">
    <property type="term" value="F:inositol diphosphate tetrakisphosphate diphosphatase activity"/>
    <property type="evidence" value="ECO:0007669"/>
    <property type="project" value="TreeGrafter"/>
</dbReference>
<dbReference type="InterPro" id="IPR016130">
    <property type="entry name" value="Tyr_Pase_AS"/>
</dbReference>
<feature type="compositionally biased region" description="Polar residues" evidence="8">
    <location>
        <begin position="21"/>
        <end position="41"/>
    </location>
</feature>
<feature type="domain" description="Tyrosine-protein phosphatase" evidence="9">
    <location>
        <begin position="119"/>
        <end position="270"/>
    </location>
</feature>
<name>A0A0B2WMV3_METAS</name>
<dbReference type="PROSITE" id="PS00383">
    <property type="entry name" value="TYR_PHOSPHATASE_1"/>
    <property type="match status" value="1"/>
</dbReference>
<proteinExistence type="inferred from homology"/>
<feature type="compositionally biased region" description="Basic and acidic residues" evidence="8">
    <location>
        <begin position="46"/>
        <end position="60"/>
    </location>
</feature>